<gene>
    <name evidence="1" type="ORF">TVY486_1015530</name>
</gene>
<dbReference type="GO" id="GO:0009159">
    <property type="term" value="P:deoxyribonucleoside monophosphate catabolic process"/>
    <property type="evidence" value="ECO:0007669"/>
    <property type="project" value="TreeGrafter"/>
</dbReference>
<dbReference type="Gene3D" id="3.40.50.450">
    <property type="match status" value="1"/>
</dbReference>
<dbReference type="Pfam" id="PF05014">
    <property type="entry name" value="Nuc_deoxyrib_tr"/>
    <property type="match status" value="1"/>
</dbReference>
<dbReference type="InterPro" id="IPR051239">
    <property type="entry name" value="2'-dNMP_N-hydrolase"/>
</dbReference>
<evidence type="ECO:0000313" key="1">
    <source>
        <dbReference type="EMBL" id="CCC52511.1"/>
    </source>
</evidence>
<dbReference type="GO" id="GO:0070694">
    <property type="term" value="F:5-hydroxymethyl-dUMP N-hydrolase activity"/>
    <property type="evidence" value="ECO:0007669"/>
    <property type="project" value="TreeGrafter"/>
</dbReference>
<accession>G0U4Z6</accession>
<dbReference type="EMBL" id="HE573026">
    <property type="protein sequence ID" value="CCC52511.1"/>
    <property type="molecule type" value="Genomic_DNA"/>
</dbReference>
<reference evidence="1" key="1">
    <citation type="journal article" date="2012" name="Proc. Natl. Acad. Sci. U.S.A.">
        <title>Antigenic diversity is generated by distinct evolutionary mechanisms in African trypanosome species.</title>
        <authorList>
            <person name="Jackson A.P."/>
            <person name="Berry A."/>
            <person name="Aslett M."/>
            <person name="Allison H.C."/>
            <person name="Burton P."/>
            <person name="Vavrova-Anderson J."/>
            <person name="Brown R."/>
            <person name="Browne H."/>
            <person name="Corton N."/>
            <person name="Hauser H."/>
            <person name="Gamble J."/>
            <person name="Gilderthorp R."/>
            <person name="Marcello L."/>
            <person name="McQuillan J."/>
            <person name="Otto T.D."/>
            <person name="Quail M.A."/>
            <person name="Sanders M.J."/>
            <person name="van Tonder A."/>
            <person name="Ginger M.L."/>
            <person name="Field M.C."/>
            <person name="Barry J.D."/>
            <person name="Hertz-Fowler C."/>
            <person name="Berriman M."/>
        </authorList>
    </citation>
    <scope>NUCLEOTIDE SEQUENCE</scope>
    <source>
        <strain evidence="1">Y486</strain>
    </source>
</reference>
<dbReference type="OMA" id="YELGYMA"/>
<dbReference type="AlphaFoldDB" id="G0U4Z6"/>
<evidence type="ECO:0008006" key="2">
    <source>
        <dbReference type="Google" id="ProtNLM"/>
    </source>
</evidence>
<dbReference type="InterPro" id="IPR007710">
    <property type="entry name" value="Nucleoside_deoxyribTrfase"/>
</dbReference>
<organism evidence="1">
    <name type="scientific">Trypanosoma vivax (strain Y486)</name>
    <dbReference type="NCBI Taxonomy" id="1055687"/>
    <lineage>
        <taxon>Eukaryota</taxon>
        <taxon>Discoba</taxon>
        <taxon>Euglenozoa</taxon>
        <taxon>Kinetoplastea</taxon>
        <taxon>Metakinetoplastina</taxon>
        <taxon>Trypanosomatida</taxon>
        <taxon>Trypanosomatidae</taxon>
        <taxon>Trypanosoma</taxon>
        <taxon>Duttonella</taxon>
    </lineage>
</organism>
<dbReference type="VEuPathDB" id="TriTrypDB:TvY486_1015530"/>
<dbReference type="PANTHER" id="PTHR15364:SF0">
    <property type="entry name" value="2'-DEOXYNUCLEOSIDE 5'-PHOSPHATE N-HYDROLASE 1"/>
    <property type="match status" value="1"/>
</dbReference>
<dbReference type="PANTHER" id="PTHR15364">
    <property type="entry name" value="2'-DEOXYNUCLEOSIDE 5'-PHOSPHATE N-HYDROLASE 1"/>
    <property type="match status" value="1"/>
</dbReference>
<name>G0U4Z6_TRYVY</name>
<proteinExistence type="predicted"/>
<dbReference type="SUPFAM" id="SSF52309">
    <property type="entry name" value="N-(deoxy)ribosyltransferase-like"/>
    <property type="match status" value="1"/>
</dbReference>
<protein>
    <recommendedName>
        <fullName evidence="2">Nucleoside 2-deoxyribosyltransferase</fullName>
    </recommendedName>
</protein>
<dbReference type="GO" id="GO:0005634">
    <property type="term" value="C:nucleus"/>
    <property type="evidence" value="ECO:0007669"/>
    <property type="project" value="TreeGrafter"/>
</dbReference>
<sequence length="157" mass="17107">MPSGGKSIYIAGPAVFNADMGAAYYNGVRELLRKNGVVPLIPTDSKATDAPTIRAKNMEMIRNCDAVIADLSPFRGHEPDCGTAFEVGYAIAQNKAVITFTTDQRTMRERYGARTDKDGLLVEDFGLPHNLMLCDGEPVHSSFEEAFQHFLLTHGAA</sequence>